<reference evidence="3" key="1">
    <citation type="journal article" date="2011" name="Nature">
        <title>Genome sequence and analysis of the tuber crop potato.</title>
        <authorList>
            <consortium name="The Potato Genome Sequencing Consortium"/>
        </authorList>
    </citation>
    <scope>NUCLEOTIDE SEQUENCE [LARGE SCALE GENOMIC DNA]</scope>
    <source>
        <strain evidence="3">cv. DM1-3 516 R44</strain>
    </source>
</reference>
<dbReference type="Proteomes" id="UP000011115">
    <property type="component" value="Unassembled WGS sequence"/>
</dbReference>
<dbReference type="PaxDb" id="4113-PGSC0003DMT400089680"/>
<evidence type="ECO:0000313" key="2">
    <source>
        <dbReference type="EnsemblPlants" id="PGSC0003DMT400089680"/>
    </source>
</evidence>
<evidence type="ECO:0000313" key="3">
    <source>
        <dbReference type="Proteomes" id="UP000011115"/>
    </source>
</evidence>
<feature type="region of interest" description="Disordered" evidence="1">
    <location>
        <begin position="117"/>
        <end position="174"/>
    </location>
</feature>
<name>M1DIP1_SOLTU</name>
<proteinExistence type="predicted"/>
<dbReference type="HOGENOM" id="CLU_1186737_0_0_1"/>
<evidence type="ECO:0000256" key="1">
    <source>
        <dbReference type="SAM" id="MobiDB-lite"/>
    </source>
</evidence>
<protein>
    <recommendedName>
        <fullName evidence="4">Integrase core domain containing protein</fullName>
    </recommendedName>
</protein>
<feature type="compositionally biased region" description="Polar residues" evidence="1">
    <location>
        <begin position="129"/>
        <end position="138"/>
    </location>
</feature>
<dbReference type="Gramene" id="PGSC0003DMT400089680">
    <property type="protein sequence ID" value="PGSC0003DMT400089680"/>
    <property type="gene ID" value="PGSC0003DMG400039251"/>
</dbReference>
<feature type="compositionally biased region" description="Basic residues" evidence="1">
    <location>
        <begin position="198"/>
        <end position="207"/>
    </location>
</feature>
<feature type="compositionally biased region" description="Low complexity" evidence="1">
    <location>
        <begin position="143"/>
        <end position="169"/>
    </location>
</feature>
<reference evidence="2" key="2">
    <citation type="submission" date="2015-06" db="UniProtKB">
        <authorList>
            <consortium name="EnsemblPlants"/>
        </authorList>
    </citation>
    <scope>IDENTIFICATION</scope>
    <source>
        <strain evidence="2">DM1-3 516 R44</strain>
    </source>
</reference>
<dbReference type="AlphaFoldDB" id="M1DIP1"/>
<organism evidence="2 3">
    <name type="scientific">Solanum tuberosum</name>
    <name type="common">Potato</name>
    <dbReference type="NCBI Taxonomy" id="4113"/>
    <lineage>
        <taxon>Eukaryota</taxon>
        <taxon>Viridiplantae</taxon>
        <taxon>Streptophyta</taxon>
        <taxon>Embryophyta</taxon>
        <taxon>Tracheophyta</taxon>
        <taxon>Spermatophyta</taxon>
        <taxon>Magnoliopsida</taxon>
        <taxon>eudicotyledons</taxon>
        <taxon>Gunneridae</taxon>
        <taxon>Pentapetalae</taxon>
        <taxon>asterids</taxon>
        <taxon>lamiids</taxon>
        <taxon>Solanales</taxon>
        <taxon>Solanaceae</taxon>
        <taxon>Solanoideae</taxon>
        <taxon>Solaneae</taxon>
        <taxon>Solanum</taxon>
    </lineage>
</organism>
<feature type="region of interest" description="Disordered" evidence="1">
    <location>
        <begin position="194"/>
        <end position="234"/>
    </location>
</feature>
<keyword evidence="3" id="KW-1185">Reference proteome</keyword>
<accession>M1DIP1</accession>
<evidence type="ECO:0008006" key="4">
    <source>
        <dbReference type="Google" id="ProtNLM"/>
    </source>
</evidence>
<dbReference type="EnsemblPlants" id="PGSC0003DMT400089680">
    <property type="protein sequence ID" value="PGSC0003DMT400089680"/>
    <property type="gene ID" value="PGSC0003DMG400039251"/>
</dbReference>
<dbReference type="InParanoid" id="M1DIP1"/>
<feature type="region of interest" description="Disordered" evidence="1">
    <location>
        <begin position="66"/>
        <end position="87"/>
    </location>
</feature>
<sequence length="234" mass="25235">MFCTDRLASRESQVSMLLPKLGDDILKAWRHDDIAQGKFEYPLVCRFIDECTKLMFCFSGTMGPRRKNANKHAPVTASQLEGHDDSEASGFEVQINVTSEDHSPRATRSLARRAILQDSPPQAEEGGSSFDNGQTSGSKFDADAGSQSADGAGGSAESESSSQSDTSTSPLVATTETETGFVVLVPVSIIEDPNFGKSKGRPRKASRTVKPLMGRGSNRKSARLFSPSSIRTHF</sequence>